<dbReference type="RefSeq" id="WP_344699911.1">
    <property type="nucleotide sequence ID" value="NZ_BAABBM010000001.1"/>
</dbReference>
<feature type="chain" id="PRO_5047122295" evidence="1">
    <location>
        <begin position="22"/>
        <end position="264"/>
    </location>
</feature>
<dbReference type="Pfam" id="PF13557">
    <property type="entry name" value="Phenol_MetA_deg"/>
    <property type="match status" value="1"/>
</dbReference>
<feature type="signal peptide" evidence="1">
    <location>
        <begin position="1"/>
        <end position="21"/>
    </location>
</feature>
<evidence type="ECO:0000256" key="1">
    <source>
        <dbReference type="SAM" id="SignalP"/>
    </source>
</evidence>
<sequence>MRTFHLLTGAVAASLASTAFAADDGICADRPGKSSETCTVPAGHWQIETGLADWALRKGGNERDTLLVLGETTVKYGLDAESDIEVDLTPWERATSRAGNIDDSASGIGDVYVNYKRHLTASDAPFQVTLLPFVKIPTAKRSLGNRKFEAGLLVPMGFPLGRSPFSVNLTPEFDLVADEDGHGLHASMSQVASLGWELSPRLNVAGEIWGQWNWDPAATVRQYSADASIAYLASKNVQLDAGANFGLSRETADIELYTGVAMRF</sequence>
<dbReference type="Proteomes" id="UP001500827">
    <property type="component" value="Unassembled WGS sequence"/>
</dbReference>
<evidence type="ECO:0000313" key="3">
    <source>
        <dbReference type="Proteomes" id="UP001500827"/>
    </source>
</evidence>
<organism evidence="2 3">
    <name type="scientific">Sphingomonas limnosediminicola</name>
    <dbReference type="NCBI Taxonomy" id="940133"/>
    <lineage>
        <taxon>Bacteria</taxon>
        <taxon>Pseudomonadati</taxon>
        <taxon>Pseudomonadota</taxon>
        <taxon>Alphaproteobacteria</taxon>
        <taxon>Sphingomonadales</taxon>
        <taxon>Sphingomonadaceae</taxon>
        <taxon>Sphingomonas</taxon>
    </lineage>
</organism>
<reference evidence="3" key="1">
    <citation type="journal article" date="2019" name="Int. J. Syst. Evol. Microbiol.">
        <title>The Global Catalogue of Microorganisms (GCM) 10K type strain sequencing project: providing services to taxonomists for standard genome sequencing and annotation.</title>
        <authorList>
            <consortium name="The Broad Institute Genomics Platform"/>
            <consortium name="The Broad Institute Genome Sequencing Center for Infectious Disease"/>
            <person name="Wu L."/>
            <person name="Ma J."/>
        </authorList>
    </citation>
    <scope>NUCLEOTIDE SEQUENCE [LARGE SCALE GENOMIC DNA]</scope>
    <source>
        <strain evidence="3">JCM 17543</strain>
    </source>
</reference>
<dbReference type="EMBL" id="BAABBM010000001">
    <property type="protein sequence ID" value="GAA3904377.1"/>
    <property type="molecule type" value="Genomic_DNA"/>
</dbReference>
<comment type="caution">
    <text evidence="2">The sequence shown here is derived from an EMBL/GenBank/DDBJ whole genome shotgun (WGS) entry which is preliminary data.</text>
</comment>
<dbReference type="InterPro" id="IPR025737">
    <property type="entry name" value="FApF"/>
</dbReference>
<accession>A0ABP7LS78</accession>
<gene>
    <name evidence="2" type="ORF">GCM10022276_23750</name>
</gene>
<protein>
    <submittedName>
        <fullName evidence="2">Transporter</fullName>
    </submittedName>
</protein>
<evidence type="ECO:0000313" key="2">
    <source>
        <dbReference type="EMBL" id="GAA3904377.1"/>
    </source>
</evidence>
<proteinExistence type="predicted"/>
<keyword evidence="1" id="KW-0732">Signal</keyword>
<keyword evidence="3" id="KW-1185">Reference proteome</keyword>
<name>A0ABP7LS78_9SPHN</name>